<protein>
    <submittedName>
        <fullName evidence="1">Uncharacterized protein</fullName>
    </submittedName>
</protein>
<accession>U2KRJ6</accession>
<proteinExistence type="predicted"/>
<organism evidence="1 2">
    <name type="scientific">Ruminococcus callidus ATCC 27760</name>
    <dbReference type="NCBI Taxonomy" id="411473"/>
    <lineage>
        <taxon>Bacteria</taxon>
        <taxon>Bacillati</taxon>
        <taxon>Bacillota</taxon>
        <taxon>Clostridia</taxon>
        <taxon>Eubacteriales</taxon>
        <taxon>Oscillospiraceae</taxon>
        <taxon>Ruminococcus</taxon>
    </lineage>
</organism>
<reference evidence="1 2" key="1">
    <citation type="submission" date="2013-07" db="EMBL/GenBank/DDBJ databases">
        <authorList>
            <person name="Weinstock G."/>
            <person name="Sodergren E."/>
            <person name="Wylie T."/>
            <person name="Fulton L."/>
            <person name="Fulton R."/>
            <person name="Fronick C."/>
            <person name="O'Laughlin M."/>
            <person name="Godfrey J."/>
            <person name="Miner T."/>
            <person name="Herter B."/>
            <person name="Appelbaum E."/>
            <person name="Cordes M."/>
            <person name="Lek S."/>
            <person name="Wollam A."/>
            <person name="Pepin K.H."/>
            <person name="Palsikar V.B."/>
            <person name="Mitreva M."/>
            <person name="Wilson R.K."/>
        </authorList>
    </citation>
    <scope>NUCLEOTIDE SEQUENCE [LARGE SCALE GENOMIC DNA]</scope>
    <source>
        <strain evidence="1 2">ATCC 27760</strain>
    </source>
</reference>
<name>U2KRJ6_9FIRM</name>
<evidence type="ECO:0000313" key="2">
    <source>
        <dbReference type="Proteomes" id="UP000016662"/>
    </source>
</evidence>
<sequence>MAIENEQYDEFHPDEITEFMMDLGIEGDEELQELCQHYNCKWYDLTFIQVTIYRLGIDSEEELKKIWNYYDCKWMMGDPYPVTRQMVQDYRNKHSK</sequence>
<dbReference type="EMBL" id="AWVF01000229">
    <property type="protein sequence ID" value="ERJ94907.1"/>
    <property type="molecule type" value="Genomic_DNA"/>
</dbReference>
<keyword evidence="2" id="KW-1185">Reference proteome</keyword>
<dbReference type="HOGENOM" id="CLU_2358001_0_0_9"/>
<dbReference type="STRING" id="411473.RUMCAL_01820"/>
<dbReference type="Proteomes" id="UP000016662">
    <property type="component" value="Unassembled WGS sequence"/>
</dbReference>
<dbReference type="AlphaFoldDB" id="U2KRJ6"/>
<dbReference type="PATRIC" id="fig|411473.3.peg.1490"/>
<comment type="caution">
    <text evidence="1">The sequence shown here is derived from an EMBL/GenBank/DDBJ whole genome shotgun (WGS) entry which is preliminary data.</text>
</comment>
<gene>
    <name evidence="1" type="ORF">RUMCAL_01820</name>
</gene>
<evidence type="ECO:0000313" key="1">
    <source>
        <dbReference type="EMBL" id="ERJ94907.1"/>
    </source>
</evidence>